<dbReference type="PANTHER" id="PTHR25465">
    <property type="entry name" value="B-BOX DOMAIN CONTAINING"/>
    <property type="match status" value="1"/>
</dbReference>
<dbReference type="STRING" id="113540.ENSSFOP00015010342"/>
<dbReference type="InterPro" id="IPR051051">
    <property type="entry name" value="E3_ubiq-ligase_TRIM/RNF"/>
</dbReference>
<dbReference type="Gene3D" id="3.30.160.60">
    <property type="entry name" value="Classic Zinc Finger"/>
    <property type="match status" value="1"/>
</dbReference>
<evidence type="ECO:0000313" key="12">
    <source>
        <dbReference type="Proteomes" id="UP000034805"/>
    </source>
</evidence>
<evidence type="ECO:0000259" key="9">
    <source>
        <dbReference type="PROSITE" id="PS50119"/>
    </source>
</evidence>
<keyword evidence="2" id="KW-0479">Metal-binding</keyword>
<dbReference type="InterPro" id="IPR013320">
    <property type="entry name" value="ConA-like_dom_sf"/>
</dbReference>
<dbReference type="Gene3D" id="4.10.830.40">
    <property type="match status" value="1"/>
</dbReference>
<organism evidence="11 12">
    <name type="scientific">Scleropages formosus</name>
    <name type="common">Asian bonytongue</name>
    <name type="synonym">Osteoglossum formosum</name>
    <dbReference type="NCBI Taxonomy" id="113540"/>
    <lineage>
        <taxon>Eukaryota</taxon>
        <taxon>Metazoa</taxon>
        <taxon>Chordata</taxon>
        <taxon>Craniata</taxon>
        <taxon>Vertebrata</taxon>
        <taxon>Euteleostomi</taxon>
        <taxon>Actinopterygii</taxon>
        <taxon>Neopterygii</taxon>
        <taxon>Teleostei</taxon>
        <taxon>Osteoglossocephala</taxon>
        <taxon>Osteoglossomorpha</taxon>
        <taxon>Osteoglossiformes</taxon>
        <taxon>Osteoglossidae</taxon>
        <taxon>Scleropages</taxon>
    </lineage>
</organism>
<feature type="domain" description="B box-type" evidence="9">
    <location>
        <begin position="148"/>
        <end position="188"/>
    </location>
</feature>
<evidence type="ECO:0000256" key="5">
    <source>
        <dbReference type="ARBA" id="ARBA00022859"/>
    </source>
</evidence>
<dbReference type="InterPro" id="IPR058030">
    <property type="entry name" value="TRIM8/14/16/25/29/45/65_CC"/>
</dbReference>
<dbReference type="Pfam" id="PF15227">
    <property type="entry name" value="zf-C3HC4_4"/>
    <property type="match status" value="1"/>
</dbReference>
<dbReference type="InterPro" id="IPR017907">
    <property type="entry name" value="Znf_RING_CS"/>
</dbReference>
<dbReference type="Gene3D" id="3.30.40.10">
    <property type="entry name" value="Zinc/RING finger domain, C3HC4 (zinc finger)"/>
    <property type="match status" value="1"/>
</dbReference>
<feature type="coiled-coil region" evidence="7">
    <location>
        <begin position="196"/>
        <end position="287"/>
    </location>
</feature>
<dbReference type="PROSITE" id="PS50089">
    <property type="entry name" value="ZF_RING_2"/>
    <property type="match status" value="1"/>
</dbReference>
<dbReference type="PRINTS" id="PR01407">
    <property type="entry name" value="BUTYPHLNCDUF"/>
</dbReference>
<name>A0A0P7W539_SCLFO</name>
<dbReference type="InterPro" id="IPR003877">
    <property type="entry name" value="SPRY_dom"/>
</dbReference>
<evidence type="ECO:0000313" key="11">
    <source>
        <dbReference type="EMBL" id="KPP57671.1"/>
    </source>
</evidence>
<evidence type="ECO:0000256" key="1">
    <source>
        <dbReference type="ARBA" id="ARBA00022588"/>
    </source>
</evidence>
<evidence type="ECO:0000256" key="2">
    <source>
        <dbReference type="ARBA" id="ARBA00022723"/>
    </source>
</evidence>
<feature type="domain" description="RING-type" evidence="8">
    <location>
        <begin position="13"/>
        <end position="55"/>
    </location>
</feature>
<dbReference type="Proteomes" id="UP000034805">
    <property type="component" value="Unassembled WGS sequence"/>
</dbReference>
<dbReference type="SUPFAM" id="SSF49899">
    <property type="entry name" value="Concanavalin A-like lectins/glucanases"/>
    <property type="match status" value="1"/>
</dbReference>
<keyword evidence="7" id="KW-0175">Coiled coil</keyword>
<dbReference type="PROSITE" id="PS50188">
    <property type="entry name" value="B302_SPRY"/>
    <property type="match status" value="1"/>
</dbReference>
<evidence type="ECO:0000256" key="6">
    <source>
        <dbReference type="PROSITE-ProRule" id="PRU00024"/>
    </source>
</evidence>
<dbReference type="CDD" id="cd19769">
    <property type="entry name" value="Bbox2_TRIM16-like"/>
    <property type="match status" value="1"/>
</dbReference>
<feature type="domain" description="B30.2/SPRY" evidence="10">
    <location>
        <begin position="336"/>
        <end position="526"/>
    </location>
</feature>
<dbReference type="SMART" id="SM00336">
    <property type="entry name" value="BBOX"/>
    <property type="match status" value="1"/>
</dbReference>
<dbReference type="SUPFAM" id="SSF57845">
    <property type="entry name" value="B-box zinc-binding domain"/>
    <property type="match status" value="1"/>
</dbReference>
<dbReference type="InterPro" id="IPR000315">
    <property type="entry name" value="Znf_B-box"/>
</dbReference>
<keyword evidence="3 6" id="KW-0863">Zinc-finger</keyword>
<proteinExistence type="predicted"/>
<accession>A0A0P7W539</accession>
<dbReference type="InterPro" id="IPR001870">
    <property type="entry name" value="B30.2/SPRY"/>
</dbReference>
<dbReference type="InterPro" id="IPR001841">
    <property type="entry name" value="Znf_RING"/>
</dbReference>
<dbReference type="SMART" id="SM00184">
    <property type="entry name" value="RING"/>
    <property type="match status" value="1"/>
</dbReference>
<dbReference type="Pfam" id="PF00643">
    <property type="entry name" value="zf-B_box"/>
    <property type="match status" value="1"/>
</dbReference>
<evidence type="ECO:0000256" key="7">
    <source>
        <dbReference type="SAM" id="Coils"/>
    </source>
</evidence>
<protein>
    <submittedName>
        <fullName evidence="11">Tripartite motif-containing protein 16-like</fullName>
    </submittedName>
</protein>
<evidence type="ECO:0000259" key="8">
    <source>
        <dbReference type="PROSITE" id="PS50089"/>
    </source>
</evidence>
<dbReference type="Pfam" id="PF00622">
    <property type="entry name" value="SPRY"/>
    <property type="match status" value="1"/>
</dbReference>
<dbReference type="PANTHER" id="PTHR25465:SF5">
    <property type="entry name" value="E3 UBIQUITIN_ISG15 LIGASE TRIM25-RELATED"/>
    <property type="match status" value="1"/>
</dbReference>
<dbReference type="EMBL" id="JARO02015760">
    <property type="protein sequence ID" value="KPP57671.1"/>
    <property type="molecule type" value="Genomic_DNA"/>
</dbReference>
<evidence type="ECO:0000256" key="3">
    <source>
        <dbReference type="ARBA" id="ARBA00022771"/>
    </source>
</evidence>
<comment type="caution">
    <text evidence="11">The sequence shown here is derived from an EMBL/GenBank/DDBJ whole genome shotgun (WGS) entry which is preliminary data.</text>
</comment>
<dbReference type="SMART" id="SM00449">
    <property type="entry name" value="SPRY"/>
    <property type="match status" value="1"/>
</dbReference>
<dbReference type="Pfam" id="PF25600">
    <property type="entry name" value="TRIM_CC"/>
    <property type="match status" value="1"/>
</dbReference>
<dbReference type="SUPFAM" id="SSF57850">
    <property type="entry name" value="RING/U-box"/>
    <property type="match status" value="1"/>
</dbReference>
<dbReference type="GO" id="GO:0008270">
    <property type="term" value="F:zinc ion binding"/>
    <property type="evidence" value="ECO:0007669"/>
    <property type="project" value="UniProtKB-KW"/>
</dbReference>
<sequence>MASLQLIEDHISCPICLNSLSDPATLPCGHNYCMECITKFWDKEGHPERCCCPQCLRTFHPRPELSKNIMLAEVAEELKKKGLLSQSPTHSCAGPEDVPCDCCLMDRKLKAVKSCLVCLASYCQTHLEPHMNVPALQWHELVDATLHIQQKICSIHNKVLDIYCEEDEECICYMCTRENHAGHDTISPMEARANKKDDVTETQNQFKKRIQKMESKLQELKFRQNAGVDCDKVFSQLKELIEQLHSEVRKKIEEQEKTVVGQAKKAREQLQNKIEKLKGREGQLESLSHTQDHILFLQTWKSLCNQNDDQSPASLRIHPYPSFWDMKISLIEMKEKVERVCRQETNEICQRDSWPFTLDLGTVSKYISISEGNRKISVRSKGHQSQRFQRWELMLCKEAITDVCCYWEVEWSGQDVLIGVTYNNLIRKAKTPDCDFGFNAWSWSLQCTDTSYTAWHDNQKNEVANPVASPWVGVYLDHKAGSLAFYSISNRVTLLHRFRTSFSKPLYPCFGVGFGSALKLCHLQVE</sequence>
<dbReference type="PROSITE" id="PS50119">
    <property type="entry name" value="ZF_BBOX"/>
    <property type="match status" value="1"/>
</dbReference>
<dbReference type="AlphaFoldDB" id="A0A0P7W539"/>
<dbReference type="GO" id="GO:0045087">
    <property type="term" value="P:innate immune response"/>
    <property type="evidence" value="ECO:0007669"/>
    <property type="project" value="UniProtKB-KW"/>
</dbReference>
<keyword evidence="4" id="KW-0862">Zinc</keyword>
<keyword evidence="5" id="KW-0391">Immunity</keyword>
<keyword evidence="1" id="KW-0399">Innate immunity</keyword>
<dbReference type="PROSITE" id="PS00518">
    <property type="entry name" value="ZF_RING_1"/>
    <property type="match status" value="1"/>
</dbReference>
<dbReference type="Gene3D" id="2.60.120.920">
    <property type="match status" value="1"/>
</dbReference>
<reference evidence="11 12" key="1">
    <citation type="submission" date="2015-08" db="EMBL/GenBank/DDBJ databases">
        <title>The genome of the Asian arowana (Scleropages formosus).</title>
        <authorList>
            <person name="Tan M.H."/>
            <person name="Gan H.M."/>
            <person name="Croft L.J."/>
            <person name="Austin C.M."/>
        </authorList>
    </citation>
    <scope>NUCLEOTIDE SEQUENCE [LARGE SCALE GENOMIC DNA]</scope>
    <source>
        <strain evidence="11">Aro1</strain>
    </source>
</reference>
<dbReference type="InterPro" id="IPR043136">
    <property type="entry name" value="B30.2/SPRY_sf"/>
</dbReference>
<evidence type="ECO:0000259" key="10">
    <source>
        <dbReference type="PROSITE" id="PS50188"/>
    </source>
</evidence>
<gene>
    <name evidence="11" type="ORF">Z043_124582</name>
</gene>
<dbReference type="InterPro" id="IPR013083">
    <property type="entry name" value="Znf_RING/FYVE/PHD"/>
</dbReference>
<evidence type="ECO:0000256" key="4">
    <source>
        <dbReference type="ARBA" id="ARBA00022833"/>
    </source>
</evidence>
<dbReference type="InterPro" id="IPR003879">
    <property type="entry name" value="Butyrophylin_SPRY"/>
</dbReference>